<evidence type="ECO:0000313" key="10">
    <source>
        <dbReference type="Proteomes" id="UP000007801"/>
    </source>
</evidence>
<dbReference type="GO" id="GO:0006637">
    <property type="term" value="P:acyl-CoA metabolic process"/>
    <property type="evidence" value="ECO:0007669"/>
    <property type="project" value="TreeGrafter"/>
</dbReference>
<comment type="similarity">
    <text evidence="1">Belongs to the acyl coenzyme A hydrolase family.</text>
</comment>
<keyword evidence="10" id="KW-1185">Reference proteome</keyword>
<evidence type="ECO:0000313" key="6">
    <source>
        <dbReference type="EMBL" id="EDV30382.1"/>
    </source>
</evidence>
<evidence type="ECO:0000256" key="2">
    <source>
        <dbReference type="ARBA" id="ARBA00022737"/>
    </source>
</evidence>
<evidence type="ECO:0000313" key="9">
    <source>
        <dbReference type="EMBL" id="KPU72822.1"/>
    </source>
</evidence>
<evidence type="ECO:0000313" key="8">
    <source>
        <dbReference type="EMBL" id="KPU72821.1"/>
    </source>
</evidence>
<dbReference type="EMBL" id="CH902623">
    <property type="protein sequence ID" value="KPU72820.1"/>
    <property type="molecule type" value="Genomic_DNA"/>
</dbReference>
<dbReference type="EMBL" id="CH902623">
    <property type="protein sequence ID" value="KPU72822.1"/>
    <property type="molecule type" value="Genomic_DNA"/>
</dbReference>
<dbReference type="GO" id="GO:0005739">
    <property type="term" value="C:mitochondrion"/>
    <property type="evidence" value="ECO:0007669"/>
    <property type="project" value="TreeGrafter"/>
</dbReference>
<feature type="domain" description="HotDog ACOT-type" evidence="5">
    <location>
        <begin position="100"/>
        <end position="227"/>
    </location>
</feature>
<keyword evidence="3" id="KW-0378">Hydrolase</keyword>
<proteinExistence type="inferred from homology"/>
<dbReference type="GO" id="GO:0047617">
    <property type="term" value="F:fatty acyl-CoA hydrolase activity"/>
    <property type="evidence" value="ECO:0007669"/>
    <property type="project" value="TreeGrafter"/>
</dbReference>
<keyword evidence="2" id="KW-0677">Repeat</keyword>
<sequence length="464" mass="53482">MQRLMARGLGAMVARSRGCTAMNTLLSWSACQQTCTWRGYNSGPVVTSDHNSGTMDDVVRTIREQSGVDLGYHIIPKSRDHLLKYQPKREDLEPRTMLDSHSTATIPLGVDLQTRERYVNHLGRVRLGRIMEELDMFAVWMCHRHVKLPNHPEGVALPYTFVTLLVDKVEFWNVDRLKVDHDIQLSGNITWTGTSSMEITIYVRQKAHDEYIDMTKAIFLMVARNATNTGPAPINPLKPGDDIEKQVWEEADKRQKARRNQIKESVFNSPPREHEQTIMYEILRRTTPPNGMDLNRRELPARCRWMEDSMQSTMIAPFPENRNAQNTIFGGYLMRQAVEISFIQASLYQGGRPLLECISDISFMQAVEVNTFLQMTAHVVYTAQNYLQLMTVAQIWDVTGKVQTTNVFYLTYKADRVLDEVLPRTYREMLWYVHGRRKLLSALDLQPEYPNPNEKPKETTAKVT</sequence>
<dbReference type="PROSITE" id="PS51770">
    <property type="entry name" value="HOTDOG_ACOT"/>
    <property type="match status" value="2"/>
</dbReference>
<dbReference type="STRING" id="7217.B3MSZ2"/>
<dbReference type="InterPro" id="IPR029069">
    <property type="entry name" value="HotDog_dom_sf"/>
</dbReference>
<reference evidence="6" key="2">
    <citation type="journal article" date="2008" name="Bioinformatics">
        <title>Assembly reconciliation.</title>
        <authorList>
            <person name="Zimin A.V."/>
            <person name="Smith D.R."/>
            <person name="Sutton G."/>
            <person name="Yorke J.A."/>
        </authorList>
    </citation>
    <scope>NUCLEOTIDE SEQUENCE</scope>
    <source>
        <strain evidence="6">TSC#14024-0371.13</strain>
    </source>
</reference>
<dbReference type="CDD" id="cd03442">
    <property type="entry name" value="BFIT_BACH"/>
    <property type="match status" value="2"/>
</dbReference>
<dbReference type="PANTHER" id="PTHR12655">
    <property type="entry name" value="ACYL-COA THIOESTERASE"/>
    <property type="match status" value="1"/>
</dbReference>
<dbReference type="AlphaFoldDB" id="B3MSZ2"/>
<dbReference type="EMBL" id="CH902623">
    <property type="protein sequence ID" value="KPU72821.1"/>
    <property type="molecule type" value="Genomic_DNA"/>
</dbReference>
<name>B3MSZ2_DROAN</name>
<organism evidence="6 10">
    <name type="scientific">Drosophila ananassae</name>
    <name type="common">Fruit fly</name>
    <dbReference type="NCBI Taxonomy" id="7217"/>
    <lineage>
        <taxon>Eukaryota</taxon>
        <taxon>Metazoa</taxon>
        <taxon>Ecdysozoa</taxon>
        <taxon>Arthropoda</taxon>
        <taxon>Hexapoda</taxon>
        <taxon>Insecta</taxon>
        <taxon>Pterygota</taxon>
        <taxon>Neoptera</taxon>
        <taxon>Endopterygota</taxon>
        <taxon>Diptera</taxon>
        <taxon>Brachycera</taxon>
        <taxon>Muscomorpha</taxon>
        <taxon>Ephydroidea</taxon>
        <taxon>Drosophilidae</taxon>
        <taxon>Drosophila</taxon>
        <taxon>Sophophora</taxon>
    </lineage>
</organism>
<keyword evidence="4" id="KW-0809">Transit peptide</keyword>
<gene>
    <name evidence="6" type="primary">Dana\GF22972</name>
    <name evidence="6" type="synonym">dana_GLEANR_7509</name>
    <name evidence="6" type="ORF">GF22972</name>
</gene>
<evidence type="ECO:0000313" key="7">
    <source>
        <dbReference type="EMBL" id="KPU72820.1"/>
    </source>
</evidence>
<dbReference type="PROSITE" id="PS51257">
    <property type="entry name" value="PROKAR_LIPOPROTEIN"/>
    <property type="match status" value="1"/>
</dbReference>
<dbReference type="FunCoup" id="B3MSZ2">
    <property type="interactions" value="343"/>
</dbReference>
<accession>B3MSZ2</accession>
<dbReference type="EMBL" id="CH902623">
    <property type="protein sequence ID" value="EDV30382.1"/>
    <property type="molecule type" value="Genomic_DNA"/>
</dbReference>
<dbReference type="HOGENOM" id="CLU_032862_2_0_1"/>
<dbReference type="OMA" id="REMLWYI"/>
<evidence type="ECO:0000256" key="3">
    <source>
        <dbReference type="ARBA" id="ARBA00022801"/>
    </source>
</evidence>
<evidence type="ECO:0000259" key="5">
    <source>
        <dbReference type="PROSITE" id="PS51770"/>
    </source>
</evidence>
<reference evidence="6 10" key="1">
    <citation type="journal article" date="2007" name="Nature">
        <title>Evolution of genes and genomes on the Drosophila phylogeny.</title>
        <authorList>
            <consortium name="Drosophila 12 Genomes Consortium"/>
            <person name="Clark A.G."/>
            <person name="Eisen M.B."/>
            <person name="Smith D.R."/>
            <person name="Bergman C.M."/>
            <person name="Oliver B."/>
            <person name="Markow T.A."/>
            <person name="Kaufman T.C."/>
            <person name="Kellis M."/>
            <person name="Gelbart W."/>
            <person name="Iyer V.N."/>
            <person name="Pollard D.A."/>
            <person name="Sackton T.B."/>
            <person name="Larracuente A.M."/>
            <person name="Singh N.D."/>
            <person name="Abad J.P."/>
            <person name="Abt D.N."/>
            <person name="Adryan B."/>
            <person name="Aguade M."/>
            <person name="Akashi H."/>
            <person name="Anderson W.W."/>
            <person name="Aquadro C.F."/>
            <person name="Ardell D.H."/>
            <person name="Arguello R."/>
            <person name="Artieri C.G."/>
            <person name="Barbash D.A."/>
            <person name="Barker D."/>
            <person name="Barsanti P."/>
            <person name="Batterham P."/>
            <person name="Batzoglou S."/>
            <person name="Begun D."/>
            <person name="Bhutkar A."/>
            <person name="Blanco E."/>
            <person name="Bosak S.A."/>
            <person name="Bradley R.K."/>
            <person name="Brand A.D."/>
            <person name="Brent M.R."/>
            <person name="Brooks A.N."/>
            <person name="Brown R.H."/>
            <person name="Butlin R.K."/>
            <person name="Caggese C."/>
            <person name="Calvi B.R."/>
            <person name="Bernardo de Carvalho A."/>
            <person name="Caspi A."/>
            <person name="Castrezana S."/>
            <person name="Celniker S.E."/>
            <person name="Chang J.L."/>
            <person name="Chapple C."/>
            <person name="Chatterji S."/>
            <person name="Chinwalla A."/>
            <person name="Civetta A."/>
            <person name="Clifton S.W."/>
            <person name="Comeron J.M."/>
            <person name="Costello J.C."/>
            <person name="Coyne J.A."/>
            <person name="Daub J."/>
            <person name="David R.G."/>
            <person name="Delcher A.L."/>
            <person name="Delehaunty K."/>
            <person name="Do C.B."/>
            <person name="Ebling H."/>
            <person name="Edwards K."/>
            <person name="Eickbush T."/>
            <person name="Evans J.D."/>
            <person name="Filipski A."/>
            <person name="Findeiss S."/>
            <person name="Freyhult E."/>
            <person name="Fulton L."/>
            <person name="Fulton R."/>
            <person name="Garcia A.C."/>
            <person name="Gardiner A."/>
            <person name="Garfield D.A."/>
            <person name="Garvin B.E."/>
            <person name="Gibson G."/>
            <person name="Gilbert D."/>
            <person name="Gnerre S."/>
            <person name="Godfrey J."/>
            <person name="Good R."/>
            <person name="Gotea V."/>
            <person name="Gravely B."/>
            <person name="Greenberg A.J."/>
            <person name="Griffiths-Jones S."/>
            <person name="Gross S."/>
            <person name="Guigo R."/>
            <person name="Gustafson E.A."/>
            <person name="Haerty W."/>
            <person name="Hahn M.W."/>
            <person name="Halligan D.L."/>
            <person name="Halpern A.L."/>
            <person name="Halter G.M."/>
            <person name="Han M.V."/>
            <person name="Heger A."/>
            <person name="Hillier L."/>
            <person name="Hinrichs A.S."/>
            <person name="Holmes I."/>
            <person name="Hoskins R.A."/>
            <person name="Hubisz M.J."/>
            <person name="Hultmark D."/>
            <person name="Huntley M.A."/>
            <person name="Jaffe D.B."/>
            <person name="Jagadeeshan S."/>
            <person name="Jeck W.R."/>
            <person name="Johnson J."/>
            <person name="Jones C.D."/>
            <person name="Jordan W.C."/>
            <person name="Karpen G.H."/>
            <person name="Kataoka E."/>
            <person name="Keightley P.D."/>
            <person name="Kheradpour P."/>
            <person name="Kirkness E.F."/>
            <person name="Koerich L.B."/>
            <person name="Kristiansen K."/>
            <person name="Kudrna D."/>
            <person name="Kulathinal R.J."/>
            <person name="Kumar S."/>
            <person name="Kwok R."/>
            <person name="Lander E."/>
            <person name="Langley C.H."/>
            <person name="Lapoint R."/>
            <person name="Lazzaro B.P."/>
            <person name="Lee S.J."/>
            <person name="Levesque L."/>
            <person name="Li R."/>
            <person name="Lin C.F."/>
            <person name="Lin M.F."/>
            <person name="Lindblad-Toh K."/>
            <person name="Llopart A."/>
            <person name="Long M."/>
            <person name="Low L."/>
            <person name="Lozovsky E."/>
            <person name="Lu J."/>
            <person name="Luo M."/>
            <person name="Machado C.A."/>
            <person name="Makalowski W."/>
            <person name="Marzo M."/>
            <person name="Matsuda M."/>
            <person name="Matzkin L."/>
            <person name="McAllister B."/>
            <person name="McBride C.S."/>
            <person name="McKernan B."/>
            <person name="McKernan K."/>
            <person name="Mendez-Lago M."/>
            <person name="Minx P."/>
            <person name="Mollenhauer M.U."/>
            <person name="Montooth K."/>
            <person name="Mount S.M."/>
            <person name="Mu X."/>
            <person name="Myers E."/>
            <person name="Negre B."/>
            <person name="Newfeld S."/>
            <person name="Nielsen R."/>
            <person name="Noor M.A."/>
            <person name="O'Grady P."/>
            <person name="Pachter L."/>
            <person name="Papaceit M."/>
            <person name="Parisi M.J."/>
            <person name="Parisi M."/>
            <person name="Parts L."/>
            <person name="Pedersen J.S."/>
            <person name="Pesole G."/>
            <person name="Phillippy A.M."/>
            <person name="Ponting C.P."/>
            <person name="Pop M."/>
            <person name="Porcelli D."/>
            <person name="Powell J.R."/>
            <person name="Prohaska S."/>
            <person name="Pruitt K."/>
            <person name="Puig M."/>
            <person name="Quesneville H."/>
            <person name="Ram K.R."/>
            <person name="Rand D."/>
            <person name="Rasmussen M.D."/>
            <person name="Reed L.K."/>
            <person name="Reenan R."/>
            <person name="Reily A."/>
            <person name="Remington K.A."/>
            <person name="Rieger T.T."/>
            <person name="Ritchie M.G."/>
            <person name="Robin C."/>
            <person name="Rogers Y.H."/>
            <person name="Rohde C."/>
            <person name="Rozas J."/>
            <person name="Rubenfield M.J."/>
            <person name="Ruiz A."/>
            <person name="Russo S."/>
            <person name="Salzberg S.L."/>
            <person name="Sanchez-Gracia A."/>
            <person name="Saranga D.J."/>
            <person name="Sato H."/>
            <person name="Schaeffer S.W."/>
            <person name="Schatz M.C."/>
            <person name="Schlenke T."/>
            <person name="Schwartz R."/>
            <person name="Segarra C."/>
            <person name="Singh R.S."/>
            <person name="Sirot L."/>
            <person name="Sirota M."/>
            <person name="Sisneros N.B."/>
            <person name="Smith C.D."/>
            <person name="Smith T.F."/>
            <person name="Spieth J."/>
            <person name="Stage D.E."/>
            <person name="Stark A."/>
            <person name="Stephan W."/>
            <person name="Strausberg R.L."/>
            <person name="Strempel S."/>
            <person name="Sturgill D."/>
            <person name="Sutton G."/>
            <person name="Sutton G.G."/>
            <person name="Tao W."/>
            <person name="Teichmann S."/>
            <person name="Tobari Y.N."/>
            <person name="Tomimura Y."/>
            <person name="Tsolas J.M."/>
            <person name="Valente V.L."/>
            <person name="Venter E."/>
            <person name="Venter J.C."/>
            <person name="Vicario S."/>
            <person name="Vieira F.G."/>
            <person name="Vilella A.J."/>
            <person name="Villasante A."/>
            <person name="Walenz B."/>
            <person name="Wang J."/>
            <person name="Wasserman M."/>
            <person name="Watts T."/>
            <person name="Wilson D."/>
            <person name="Wilson R.K."/>
            <person name="Wing R.A."/>
            <person name="Wolfner M.F."/>
            <person name="Wong A."/>
            <person name="Wong G.K."/>
            <person name="Wu C.I."/>
            <person name="Wu G."/>
            <person name="Yamamoto D."/>
            <person name="Yang H.P."/>
            <person name="Yang S.P."/>
            <person name="Yorke J.A."/>
            <person name="Yoshida K."/>
            <person name="Zdobnov E."/>
            <person name="Zhang P."/>
            <person name="Zhang Y."/>
            <person name="Zimin A.V."/>
            <person name="Baldwin J."/>
            <person name="Abdouelleil A."/>
            <person name="Abdulkadir J."/>
            <person name="Abebe A."/>
            <person name="Abera B."/>
            <person name="Abreu J."/>
            <person name="Acer S.C."/>
            <person name="Aftuck L."/>
            <person name="Alexander A."/>
            <person name="An P."/>
            <person name="Anderson E."/>
            <person name="Anderson S."/>
            <person name="Arachi H."/>
            <person name="Azer M."/>
            <person name="Bachantsang P."/>
            <person name="Barry A."/>
            <person name="Bayul T."/>
            <person name="Berlin A."/>
            <person name="Bessette D."/>
            <person name="Bloom T."/>
            <person name="Blye J."/>
            <person name="Boguslavskiy L."/>
            <person name="Bonnet C."/>
            <person name="Boukhgalter B."/>
            <person name="Bourzgui I."/>
            <person name="Brown A."/>
            <person name="Cahill P."/>
            <person name="Channer S."/>
            <person name="Cheshatsang Y."/>
            <person name="Chuda L."/>
            <person name="Citroen M."/>
            <person name="Collymore A."/>
            <person name="Cooke P."/>
            <person name="Costello M."/>
            <person name="D'Aco K."/>
            <person name="Daza R."/>
            <person name="De Haan G."/>
            <person name="DeGray S."/>
            <person name="DeMaso C."/>
            <person name="Dhargay N."/>
            <person name="Dooley K."/>
            <person name="Dooley E."/>
            <person name="Doricent M."/>
            <person name="Dorje P."/>
            <person name="Dorjee K."/>
            <person name="Dupes A."/>
            <person name="Elong R."/>
            <person name="Falk J."/>
            <person name="Farina A."/>
            <person name="Faro S."/>
            <person name="Ferguson D."/>
            <person name="Fisher S."/>
            <person name="Foley C.D."/>
            <person name="Franke A."/>
            <person name="Friedrich D."/>
            <person name="Gadbois L."/>
            <person name="Gearin G."/>
            <person name="Gearin C.R."/>
            <person name="Giannoukos G."/>
            <person name="Goode T."/>
            <person name="Graham J."/>
            <person name="Grandbois E."/>
            <person name="Grewal S."/>
            <person name="Gyaltsen K."/>
            <person name="Hafez N."/>
            <person name="Hagos B."/>
            <person name="Hall J."/>
            <person name="Henson C."/>
            <person name="Hollinger A."/>
            <person name="Honan T."/>
            <person name="Huard M.D."/>
            <person name="Hughes L."/>
            <person name="Hurhula B."/>
            <person name="Husby M.E."/>
            <person name="Kamat A."/>
            <person name="Kanga B."/>
            <person name="Kashin S."/>
            <person name="Khazanovich D."/>
            <person name="Kisner P."/>
            <person name="Lance K."/>
            <person name="Lara M."/>
            <person name="Lee W."/>
            <person name="Lennon N."/>
            <person name="Letendre F."/>
            <person name="LeVine R."/>
            <person name="Lipovsky A."/>
            <person name="Liu X."/>
            <person name="Liu J."/>
            <person name="Liu S."/>
            <person name="Lokyitsang T."/>
            <person name="Lokyitsang Y."/>
            <person name="Lubonja R."/>
            <person name="Lui A."/>
            <person name="MacDonald P."/>
            <person name="Magnisalis V."/>
            <person name="Maru K."/>
            <person name="Matthews C."/>
            <person name="McCusker W."/>
            <person name="McDonough S."/>
            <person name="Mehta T."/>
            <person name="Meldrim J."/>
            <person name="Meneus L."/>
            <person name="Mihai O."/>
            <person name="Mihalev A."/>
            <person name="Mihova T."/>
            <person name="Mittelman R."/>
            <person name="Mlenga V."/>
            <person name="Montmayeur A."/>
            <person name="Mulrain L."/>
            <person name="Navidi A."/>
            <person name="Naylor J."/>
            <person name="Negash T."/>
            <person name="Nguyen T."/>
            <person name="Nguyen N."/>
            <person name="Nicol R."/>
            <person name="Norbu C."/>
            <person name="Norbu N."/>
            <person name="Novod N."/>
            <person name="O'Neill B."/>
            <person name="Osman S."/>
            <person name="Markiewicz E."/>
            <person name="Oyono O.L."/>
            <person name="Patti C."/>
            <person name="Phunkhang P."/>
            <person name="Pierre F."/>
            <person name="Priest M."/>
            <person name="Raghuraman S."/>
            <person name="Rege F."/>
            <person name="Reyes R."/>
            <person name="Rise C."/>
            <person name="Rogov P."/>
            <person name="Ross K."/>
            <person name="Ryan E."/>
            <person name="Settipalli S."/>
            <person name="Shea T."/>
            <person name="Sherpa N."/>
            <person name="Shi L."/>
            <person name="Shih D."/>
            <person name="Sparrow T."/>
            <person name="Spaulding J."/>
            <person name="Stalker J."/>
            <person name="Stange-Thomann N."/>
            <person name="Stavropoulos S."/>
            <person name="Stone C."/>
            <person name="Strader C."/>
            <person name="Tesfaye S."/>
            <person name="Thomson T."/>
            <person name="Thoulutsang Y."/>
            <person name="Thoulutsang D."/>
            <person name="Topham K."/>
            <person name="Topping I."/>
            <person name="Tsamla T."/>
            <person name="Vassiliev H."/>
            <person name="Vo A."/>
            <person name="Wangchuk T."/>
            <person name="Wangdi T."/>
            <person name="Weiand M."/>
            <person name="Wilkinson J."/>
            <person name="Wilson A."/>
            <person name="Yadav S."/>
            <person name="Young G."/>
            <person name="Yu Q."/>
            <person name="Zembek L."/>
            <person name="Zhong D."/>
            <person name="Zimmer A."/>
            <person name="Zwirko Z."/>
            <person name="Jaffe D.B."/>
            <person name="Alvarez P."/>
            <person name="Brockman W."/>
            <person name="Butler J."/>
            <person name="Chin C."/>
            <person name="Gnerre S."/>
            <person name="Grabherr M."/>
            <person name="Kleber M."/>
            <person name="Mauceli E."/>
            <person name="MacCallum I."/>
        </authorList>
    </citation>
    <scope>NUCLEOTIDE SEQUENCE [LARGE SCALE GENOMIC DNA]</scope>
    <source>
        <strain evidence="6">TSC#14024-0371.13</strain>
        <strain evidence="10">Tucson 14024-0371.13</strain>
    </source>
</reference>
<dbReference type="SUPFAM" id="SSF54637">
    <property type="entry name" value="Thioesterase/thiol ester dehydrase-isomerase"/>
    <property type="match status" value="2"/>
</dbReference>
<dbReference type="KEGG" id="dan:6505620"/>
<dbReference type="Proteomes" id="UP000007801">
    <property type="component" value="Unassembled WGS sequence"/>
</dbReference>
<reference evidence="6" key="3">
    <citation type="submission" date="2015-10" db="EMBL/GenBank/DDBJ databases">
        <authorList>
            <consortium name="FlyBase"/>
        </authorList>
    </citation>
    <scope>NUCLEOTIDE SEQUENCE</scope>
    <source>
        <strain evidence="6">TSC#14024-0371.13</strain>
    </source>
</reference>
<dbReference type="GeneID" id="6505620"/>
<protein>
    <submittedName>
        <fullName evidence="6">Uncharacterized protein, isoform A</fullName>
    </submittedName>
    <submittedName>
        <fullName evidence="7">Uncharacterized protein, isoform B</fullName>
    </submittedName>
    <submittedName>
        <fullName evidence="8">Uncharacterized protein, isoform C</fullName>
    </submittedName>
    <submittedName>
        <fullName evidence="9">Uncharacterized protein, isoform D</fullName>
    </submittedName>
</protein>
<dbReference type="Gene3D" id="3.10.129.10">
    <property type="entry name" value="Hotdog Thioesterase"/>
    <property type="match status" value="2"/>
</dbReference>
<dbReference type="FunFam" id="3.10.129.10:FF:000051">
    <property type="entry name" value="Acyl-coa thioesterase"/>
    <property type="match status" value="1"/>
</dbReference>
<evidence type="ECO:0000256" key="4">
    <source>
        <dbReference type="ARBA" id="ARBA00022946"/>
    </source>
</evidence>
<dbReference type="InterPro" id="IPR033120">
    <property type="entry name" value="HOTDOG_ACOT"/>
</dbReference>
<dbReference type="PANTHER" id="PTHR12655:SF0">
    <property type="entry name" value="ACYL-COENZYME A THIOESTERASE 9, MITOCHONDRIAL"/>
    <property type="match status" value="1"/>
</dbReference>
<dbReference type="SMR" id="B3MSZ2"/>
<dbReference type="eggNOG" id="KOG2763">
    <property type="taxonomic scope" value="Eukaryota"/>
</dbReference>
<dbReference type="OrthoDB" id="331699at2759"/>
<evidence type="ECO:0000256" key="1">
    <source>
        <dbReference type="ARBA" id="ARBA00010458"/>
    </source>
</evidence>
<feature type="domain" description="HotDog ACOT-type" evidence="5">
    <location>
        <begin position="307"/>
        <end position="418"/>
    </location>
</feature>